<sequence>MPLLFFVGSNTCSLYTESSSGWIDATKFMTGASVVGSIAIPAVLKHACVTGQLELVGSRMIELRALLYFGELVEEVMAK</sequence>
<name>A0ABD1FNM7_SALDI</name>
<keyword evidence="7" id="KW-1185">Reference proteome</keyword>
<evidence type="ECO:0000313" key="6">
    <source>
        <dbReference type="EMBL" id="KAL1532673.1"/>
    </source>
</evidence>
<reference evidence="6 7" key="1">
    <citation type="submission" date="2024-06" db="EMBL/GenBank/DDBJ databases">
        <title>A chromosome level genome sequence of Diviner's sage (Salvia divinorum).</title>
        <authorList>
            <person name="Ford S.A."/>
            <person name="Ro D.-K."/>
            <person name="Ness R.W."/>
            <person name="Phillips M.A."/>
        </authorList>
    </citation>
    <scope>NUCLEOTIDE SEQUENCE [LARGE SCALE GENOMIC DNA]</scope>
    <source>
        <strain evidence="6">SAF-2024a</strain>
        <tissue evidence="6">Leaf</tissue>
    </source>
</reference>
<accession>A0ABD1FNM7</accession>
<protein>
    <submittedName>
        <fullName evidence="6">Vacuolar protein sorting-associated protein 55</fullName>
    </submittedName>
</protein>
<proteinExistence type="inferred from homology"/>
<evidence type="ECO:0000256" key="2">
    <source>
        <dbReference type="ARBA" id="ARBA00005645"/>
    </source>
</evidence>
<dbReference type="Pfam" id="PF04133">
    <property type="entry name" value="Vps55"/>
    <property type="match status" value="1"/>
</dbReference>
<dbReference type="GO" id="GO:0016020">
    <property type="term" value="C:membrane"/>
    <property type="evidence" value="ECO:0007669"/>
    <property type="project" value="UniProtKB-SubCell"/>
</dbReference>
<dbReference type="AlphaFoldDB" id="A0ABD1FNM7"/>
<keyword evidence="3" id="KW-0812">Transmembrane</keyword>
<keyword evidence="5" id="KW-0472">Membrane</keyword>
<gene>
    <name evidence="6" type="ORF">AAHA92_32652</name>
</gene>
<evidence type="ECO:0000256" key="1">
    <source>
        <dbReference type="ARBA" id="ARBA00004141"/>
    </source>
</evidence>
<comment type="caution">
    <text evidence="6">The sequence shown here is derived from an EMBL/GenBank/DDBJ whole genome shotgun (WGS) entry which is preliminary data.</text>
</comment>
<keyword evidence="4" id="KW-1133">Transmembrane helix</keyword>
<evidence type="ECO:0000256" key="5">
    <source>
        <dbReference type="ARBA" id="ARBA00023136"/>
    </source>
</evidence>
<comment type="subcellular location">
    <subcellularLocation>
        <location evidence="1">Membrane</location>
        <topology evidence="1">Multi-pass membrane protein</topology>
    </subcellularLocation>
</comment>
<dbReference type="Proteomes" id="UP001567538">
    <property type="component" value="Unassembled WGS sequence"/>
</dbReference>
<dbReference type="EMBL" id="JBEAFC010000014">
    <property type="protein sequence ID" value="KAL1532673.1"/>
    <property type="molecule type" value="Genomic_DNA"/>
</dbReference>
<evidence type="ECO:0000313" key="7">
    <source>
        <dbReference type="Proteomes" id="UP001567538"/>
    </source>
</evidence>
<comment type="similarity">
    <text evidence="2">Belongs to the OB-RGRP/VPS55 family.</text>
</comment>
<dbReference type="InterPro" id="IPR007262">
    <property type="entry name" value="Vps55/LEPROT"/>
</dbReference>
<evidence type="ECO:0000256" key="4">
    <source>
        <dbReference type="ARBA" id="ARBA00022989"/>
    </source>
</evidence>
<organism evidence="6 7">
    <name type="scientific">Salvia divinorum</name>
    <name type="common">Maria pastora</name>
    <name type="synonym">Diviner's sage</name>
    <dbReference type="NCBI Taxonomy" id="28513"/>
    <lineage>
        <taxon>Eukaryota</taxon>
        <taxon>Viridiplantae</taxon>
        <taxon>Streptophyta</taxon>
        <taxon>Embryophyta</taxon>
        <taxon>Tracheophyta</taxon>
        <taxon>Spermatophyta</taxon>
        <taxon>Magnoliopsida</taxon>
        <taxon>eudicotyledons</taxon>
        <taxon>Gunneridae</taxon>
        <taxon>Pentapetalae</taxon>
        <taxon>asterids</taxon>
        <taxon>lamiids</taxon>
        <taxon>Lamiales</taxon>
        <taxon>Lamiaceae</taxon>
        <taxon>Nepetoideae</taxon>
        <taxon>Mentheae</taxon>
        <taxon>Salviinae</taxon>
        <taxon>Salvia</taxon>
        <taxon>Salvia subgen. Calosphace</taxon>
    </lineage>
</organism>
<evidence type="ECO:0000256" key="3">
    <source>
        <dbReference type="ARBA" id="ARBA00022692"/>
    </source>
</evidence>